<organism evidence="2 3">
    <name type="scientific">Gluconobacter thailandicus NBRC 3257</name>
    <dbReference type="NCBI Taxonomy" id="1381097"/>
    <lineage>
        <taxon>Bacteria</taxon>
        <taxon>Pseudomonadati</taxon>
        <taxon>Pseudomonadota</taxon>
        <taxon>Alphaproteobacteria</taxon>
        <taxon>Acetobacterales</taxon>
        <taxon>Acetobacteraceae</taxon>
        <taxon>Gluconobacter</taxon>
    </lineage>
</organism>
<name>A0ABQ0J1E9_GLUTH</name>
<dbReference type="InterPro" id="IPR041413">
    <property type="entry name" value="MLTR_LBD"/>
</dbReference>
<gene>
    <name evidence="2" type="ORF">NBRC3257_3275</name>
</gene>
<evidence type="ECO:0000313" key="2">
    <source>
        <dbReference type="EMBL" id="GAD28276.1"/>
    </source>
</evidence>
<comment type="caution">
    <text evidence="2">The sequence shown here is derived from an EMBL/GenBank/DDBJ whole genome shotgun (WGS) entry which is preliminary data.</text>
</comment>
<sequence length="156" mass="18202">MGRDLRWDVLAWNPAAERVFGFSRMQPGMRNFLWMVFMDPVMRTVLSPWKKQAQNVISLFRRDYVKARQEADFSALVKSLEDADPDFRTWMSEHDVSGIGAALCHFDISNIGRVPFQCTALTINENKHLRLICYVAEEDNKNGRQFEKEILSTREK</sequence>
<feature type="domain" description="MmyB-like transcription regulator ligand binding" evidence="1">
    <location>
        <begin position="4"/>
        <end position="145"/>
    </location>
</feature>
<proteinExistence type="predicted"/>
<dbReference type="PANTHER" id="PTHR35010">
    <property type="entry name" value="BLL4672 PROTEIN-RELATED"/>
    <property type="match status" value="1"/>
</dbReference>
<protein>
    <submittedName>
        <fullName evidence="2">XRE family transcriptional regulator</fullName>
    </submittedName>
</protein>
<evidence type="ECO:0000259" key="1">
    <source>
        <dbReference type="Pfam" id="PF17765"/>
    </source>
</evidence>
<dbReference type="EMBL" id="BASM01000063">
    <property type="protein sequence ID" value="GAD28276.1"/>
    <property type="molecule type" value="Genomic_DNA"/>
</dbReference>
<accession>A0ABQ0J1E9</accession>
<evidence type="ECO:0000313" key="3">
    <source>
        <dbReference type="Proteomes" id="UP000018209"/>
    </source>
</evidence>
<dbReference type="Pfam" id="PF17765">
    <property type="entry name" value="MLTR_LBD"/>
    <property type="match status" value="1"/>
</dbReference>
<keyword evidence="3" id="KW-1185">Reference proteome</keyword>
<dbReference type="Proteomes" id="UP000018209">
    <property type="component" value="Unassembled WGS sequence"/>
</dbReference>
<reference evidence="2 3" key="1">
    <citation type="submission" date="2013-08" db="EMBL/GenBank/DDBJ databases">
        <title>Gluconobacter thailandicus NBRC 3257 whole genome sequence.</title>
        <authorList>
            <person name="Matsutani M."/>
            <person name="Yakushi T."/>
            <person name="Matsushita K."/>
        </authorList>
    </citation>
    <scope>NUCLEOTIDE SEQUENCE [LARGE SCALE GENOMIC DNA]</scope>
    <source>
        <strain evidence="2 3">NBRC 3257</strain>
    </source>
</reference>
<dbReference type="Gene3D" id="3.30.450.180">
    <property type="match status" value="1"/>
</dbReference>